<gene>
    <name evidence="2" type="ORF">GWK47_051933</name>
</gene>
<feature type="compositionally biased region" description="Pro residues" evidence="1">
    <location>
        <begin position="1"/>
        <end position="13"/>
    </location>
</feature>
<dbReference type="AlphaFoldDB" id="A0A8J4YCB1"/>
<organism evidence="2 3">
    <name type="scientific">Chionoecetes opilio</name>
    <name type="common">Atlantic snow crab</name>
    <name type="synonym">Cancer opilio</name>
    <dbReference type="NCBI Taxonomy" id="41210"/>
    <lineage>
        <taxon>Eukaryota</taxon>
        <taxon>Metazoa</taxon>
        <taxon>Ecdysozoa</taxon>
        <taxon>Arthropoda</taxon>
        <taxon>Crustacea</taxon>
        <taxon>Multicrustacea</taxon>
        <taxon>Malacostraca</taxon>
        <taxon>Eumalacostraca</taxon>
        <taxon>Eucarida</taxon>
        <taxon>Decapoda</taxon>
        <taxon>Pleocyemata</taxon>
        <taxon>Brachyura</taxon>
        <taxon>Eubrachyura</taxon>
        <taxon>Majoidea</taxon>
        <taxon>Majidae</taxon>
        <taxon>Chionoecetes</taxon>
    </lineage>
</organism>
<accession>A0A8J4YCB1</accession>
<evidence type="ECO:0000313" key="2">
    <source>
        <dbReference type="EMBL" id="KAG0718715.1"/>
    </source>
</evidence>
<keyword evidence="3" id="KW-1185">Reference proteome</keyword>
<dbReference type="EMBL" id="JACEEZ010015635">
    <property type="protein sequence ID" value="KAG0718715.1"/>
    <property type="molecule type" value="Genomic_DNA"/>
</dbReference>
<protein>
    <submittedName>
        <fullName evidence="2">Uncharacterized protein</fullName>
    </submittedName>
</protein>
<comment type="caution">
    <text evidence="2">The sequence shown here is derived from an EMBL/GenBank/DDBJ whole genome shotgun (WGS) entry which is preliminary data.</text>
</comment>
<name>A0A8J4YCB1_CHIOP</name>
<dbReference type="OrthoDB" id="6381158at2759"/>
<feature type="region of interest" description="Disordered" evidence="1">
    <location>
        <begin position="1"/>
        <end position="21"/>
    </location>
</feature>
<evidence type="ECO:0000313" key="3">
    <source>
        <dbReference type="Proteomes" id="UP000770661"/>
    </source>
</evidence>
<sequence length="150" mass="16795">MRTCLPPPPLGPPPREHSPGHVILMNKPPDPRISPPVSLHGSAVHLRPWTPTTDSRITPRPLAYPVSCSAFPCVTPLPGRRTLLWVADTLSRMRYTWWIRGRRSVFVRCHQMTTSPTHTAYDLLAANNTPIPTYGTRTLRLSFTPASPFV</sequence>
<dbReference type="Proteomes" id="UP000770661">
    <property type="component" value="Unassembled WGS sequence"/>
</dbReference>
<evidence type="ECO:0000256" key="1">
    <source>
        <dbReference type="SAM" id="MobiDB-lite"/>
    </source>
</evidence>
<reference evidence="2" key="1">
    <citation type="submission" date="2020-07" db="EMBL/GenBank/DDBJ databases">
        <title>The High-quality genome of the commercially important snow crab, Chionoecetes opilio.</title>
        <authorList>
            <person name="Jeong J.-H."/>
            <person name="Ryu S."/>
        </authorList>
    </citation>
    <scope>NUCLEOTIDE SEQUENCE</scope>
    <source>
        <strain evidence="2">MADBK_172401_WGS</strain>
        <tissue evidence="2">Digestive gland</tissue>
    </source>
</reference>
<proteinExistence type="predicted"/>